<dbReference type="AlphaFoldDB" id="A0A511W3P5"/>
<feature type="transmembrane region" description="Helical" evidence="1">
    <location>
        <begin position="349"/>
        <end position="367"/>
    </location>
</feature>
<evidence type="ECO:0000256" key="1">
    <source>
        <dbReference type="SAM" id="Phobius"/>
    </source>
</evidence>
<evidence type="ECO:0000313" key="2">
    <source>
        <dbReference type="EMBL" id="GEN45726.1"/>
    </source>
</evidence>
<feature type="transmembrane region" description="Helical" evidence="1">
    <location>
        <begin position="224"/>
        <end position="245"/>
    </location>
</feature>
<dbReference type="Proteomes" id="UP000321440">
    <property type="component" value="Unassembled WGS sequence"/>
</dbReference>
<comment type="caution">
    <text evidence="2">The sequence shown here is derived from an EMBL/GenBank/DDBJ whole genome shotgun (WGS) entry which is preliminary data.</text>
</comment>
<protein>
    <recommendedName>
        <fullName evidence="4">ABC transporter permease</fullName>
    </recommendedName>
</protein>
<dbReference type="GO" id="GO:0140359">
    <property type="term" value="F:ABC-type transporter activity"/>
    <property type="evidence" value="ECO:0007669"/>
    <property type="project" value="InterPro"/>
</dbReference>
<dbReference type="GO" id="GO:0005886">
    <property type="term" value="C:plasma membrane"/>
    <property type="evidence" value="ECO:0007669"/>
    <property type="project" value="UniProtKB-SubCell"/>
</dbReference>
<dbReference type="OrthoDB" id="2963308at2"/>
<organism evidence="2 3">
    <name type="scientific">Alkalibacillus haloalkaliphilus</name>
    <dbReference type="NCBI Taxonomy" id="94136"/>
    <lineage>
        <taxon>Bacteria</taxon>
        <taxon>Bacillati</taxon>
        <taxon>Bacillota</taxon>
        <taxon>Bacilli</taxon>
        <taxon>Bacillales</taxon>
        <taxon>Bacillaceae</taxon>
        <taxon>Alkalibacillus</taxon>
    </lineage>
</organism>
<sequence>MKLLVFEFKKMFFSKKFLVLLAFLVALVVLLFFRNVILEDYVLDEKQSNYSYLVEVSEMNNRTYTRQLEQDLEEGTEEYEEIEMRQEMNLDLLNTADELHNLVGTDEWQQQLNVEISFMEQVRDYRMAEGEYPITEEEIHHTLALNQQLLAQGIPKEIENYSHAPPNFLLQVVNLWVTLGALVVVLLLIGDLMTSEFESRSINLLFTQPFNRAHIIVSKFVSSLVIYLIVLVAVLLTALGVSYLFGTEGNFQYPVIIEVDGVLRALTSVDYVVQAVGLMSLMVVFMISLYLLYSLLFKQTIMTLFALLGTLLLGYILTATFSMDALAWFNPFKYVLPEQAILTQENERWYDAIPVTLIVSVVLLFIASTKIKTSKVD</sequence>
<gene>
    <name evidence="2" type="ORF">AHA02nite_15020</name>
</gene>
<keyword evidence="1" id="KW-1133">Transmembrane helix</keyword>
<dbReference type="Pfam" id="PF12679">
    <property type="entry name" value="ABC2_membrane_2"/>
    <property type="match status" value="1"/>
</dbReference>
<keyword evidence="3" id="KW-1185">Reference proteome</keyword>
<keyword evidence="1" id="KW-0812">Transmembrane</keyword>
<feature type="transmembrane region" description="Helical" evidence="1">
    <location>
        <begin position="271"/>
        <end position="292"/>
    </location>
</feature>
<evidence type="ECO:0000313" key="3">
    <source>
        <dbReference type="Proteomes" id="UP000321440"/>
    </source>
</evidence>
<feature type="transmembrane region" description="Helical" evidence="1">
    <location>
        <begin position="304"/>
        <end position="329"/>
    </location>
</feature>
<dbReference type="EMBL" id="BJYA01000010">
    <property type="protein sequence ID" value="GEN45726.1"/>
    <property type="molecule type" value="Genomic_DNA"/>
</dbReference>
<evidence type="ECO:0008006" key="4">
    <source>
        <dbReference type="Google" id="ProtNLM"/>
    </source>
</evidence>
<feature type="transmembrane region" description="Helical" evidence="1">
    <location>
        <begin position="168"/>
        <end position="190"/>
    </location>
</feature>
<proteinExistence type="predicted"/>
<accession>A0A511W3P5</accession>
<name>A0A511W3P5_9BACI</name>
<keyword evidence="1" id="KW-0472">Membrane</keyword>
<dbReference type="RefSeq" id="WP_146815908.1">
    <property type="nucleotide sequence ID" value="NZ_BJYA01000010.1"/>
</dbReference>
<dbReference type="PANTHER" id="PTHR37305">
    <property type="entry name" value="INTEGRAL MEMBRANE PROTEIN-RELATED"/>
    <property type="match status" value="1"/>
</dbReference>
<dbReference type="PANTHER" id="PTHR37305:SF1">
    <property type="entry name" value="MEMBRANE PROTEIN"/>
    <property type="match status" value="1"/>
</dbReference>
<reference evidence="2 3" key="1">
    <citation type="submission" date="2019-07" db="EMBL/GenBank/DDBJ databases">
        <title>Whole genome shotgun sequence of Alkalibacillus haloalkaliphilus NBRC 103110.</title>
        <authorList>
            <person name="Hosoyama A."/>
            <person name="Uohara A."/>
            <person name="Ohji S."/>
            <person name="Ichikawa N."/>
        </authorList>
    </citation>
    <scope>NUCLEOTIDE SEQUENCE [LARGE SCALE GENOMIC DNA]</scope>
    <source>
        <strain evidence="2 3">NBRC 103110</strain>
    </source>
</reference>